<dbReference type="Proteomes" id="UP000008142">
    <property type="component" value="Unassembled WGS sequence"/>
</dbReference>
<evidence type="ECO:0000313" key="1">
    <source>
        <dbReference type="EMBL" id="EGC44753.1"/>
    </source>
</evidence>
<gene>
    <name evidence="1" type="ORF">HCEG_03968</name>
</gene>
<evidence type="ECO:0000313" key="2">
    <source>
        <dbReference type="Proteomes" id="UP000008142"/>
    </source>
</evidence>
<sequence length="151" mass="17006">MASHGLKACIPGLDQKFNRGHWLRFTASSMRFDELQGASQIASHNAASRGNLAAENPLTREITRAPATSFVKRETQRTRESAKLVNSDSYSGKLWFVDGPDGCTLRRCTILKAFERAWTKIRSSDSIPLGQRFNVRPILRQFGRFSLSSCW</sequence>
<proteinExistence type="predicted"/>
<dbReference type="EMBL" id="DS990638">
    <property type="protein sequence ID" value="EGC44753.1"/>
    <property type="molecule type" value="Genomic_DNA"/>
</dbReference>
<accession>F0UEM3</accession>
<dbReference type="HOGENOM" id="CLU_1730889_0_0_1"/>
<name>F0UEM3_AJEC8</name>
<organism evidence="2">
    <name type="scientific">Ajellomyces capsulatus (strain H88)</name>
    <name type="common">Darling's disease fungus</name>
    <name type="synonym">Histoplasma capsulatum</name>
    <dbReference type="NCBI Taxonomy" id="544711"/>
    <lineage>
        <taxon>Eukaryota</taxon>
        <taxon>Fungi</taxon>
        <taxon>Dikarya</taxon>
        <taxon>Ascomycota</taxon>
        <taxon>Pezizomycotina</taxon>
        <taxon>Eurotiomycetes</taxon>
        <taxon>Eurotiomycetidae</taxon>
        <taxon>Onygenales</taxon>
        <taxon>Ajellomycetaceae</taxon>
        <taxon>Histoplasma</taxon>
    </lineage>
</organism>
<dbReference type="AlphaFoldDB" id="F0UEM3"/>
<protein>
    <submittedName>
        <fullName evidence="1">Predicted protein</fullName>
    </submittedName>
</protein>
<reference evidence="2" key="1">
    <citation type="submission" date="2008-07" db="EMBL/GenBank/DDBJ databases">
        <title>Annotation of Ajellomyces capsulatus strain H88.</title>
        <authorList>
            <person name="Champion M."/>
            <person name="Cuomo C."/>
            <person name="Ma L.-J."/>
            <person name="Henn M.R."/>
            <person name="Sil A."/>
            <person name="Goldman B."/>
            <person name="Young S.K."/>
            <person name="Kodira C.D."/>
            <person name="Zeng Q."/>
            <person name="Koehrsen M."/>
            <person name="Alvarado L."/>
            <person name="Berlin A."/>
            <person name="Borenstein D."/>
            <person name="Chen Z."/>
            <person name="Engels R."/>
            <person name="Freedman E."/>
            <person name="Gellesch M."/>
            <person name="Goldberg J."/>
            <person name="Griggs A."/>
            <person name="Gujja S."/>
            <person name="Heiman D."/>
            <person name="Hepburn T."/>
            <person name="Howarth C."/>
            <person name="Jen D."/>
            <person name="Larson L."/>
            <person name="Lewis B."/>
            <person name="Mehta T."/>
            <person name="Park D."/>
            <person name="Pearson M."/>
            <person name="Roberts A."/>
            <person name="Saif S."/>
            <person name="Shea T."/>
            <person name="Shenoy N."/>
            <person name="Sisk P."/>
            <person name="Stolte C."/>
            <person name="Sykes S."/>
            <person name="Walk T."/>
            <person name="White J."/>
            <person name="Yandava C."/>
            <person name="Klein B."/>
            <person name="McEwen J.G."/>
            <person name="Puccia R."/>
            <person name="Goldman G.H."/>
            <person name="Felipe M.S."/>
            <person name="Nino-Vega G."/>
            <person name="San-Blas G."/>
            <person name="Taylor J."/>
            <person name="Mendoza L."/>
            <person name="Galagan J."/>
            <person name="Nusbaum C."/>
            <person name="Birren B."/>
        </authorList>
    </citation>
    <scope>NUCLEOTIDE SEQUENCE [LARGE SCALE GENOMIC DNA]</scope>
    <source>
        <strain evidence="2">H88</strain>
    </source>
</reference>